<feature type="domain" description="Prion-inhibition and propagation HeLo" evidence="2">
    <location>
        <begin position="5"/>
        <end position="209"/>
    </location>
</feature>
<dbReference type="InterPro" id="IPR056884">
    <property type="entry name" value="NPHP3-like_N"/>
</dbReference>
<dbReference type="Gene3D" id="3.40.50.300">
    <property type="entry name" value="P-loop containing nucleotide triphosphate hydrolases"/>
    <property type="match status" value="1"/>
</dbReference>
<evidence type="ECO:0000259" key="4">
    <source>
        <dbReference type="Pfam" id="PF25053"/>
    </source>
</evidence>
<dbReference type="STRING" id="644352.J3P8F2"/>
<dbReference type="EnsemblFungi" id="EJT72935">
    <property type="protein sequence ID" value="EJT72935"/>
    <property type="gene ID" value="GGTG_09786"/>
</dbReference>
<evidence type="ECO:0000259" key="2">
    <source>
        <dbReference type="Pfam" id="PF14479"/>
    </source>
</evidence>
<dbReference type="VEuPathDB" id="FungiDB:GGTG_09786"/>
<dbReference type="InterPro" id="IPR029498">
    <property type="entry name" value="HeLo_dom"/>
</dbReference>
<dbReference type="SUPFAM" id="SSF52540">
    <property type="entry name" value="P-loop containing nucleoside triphosphate hydrolases"/>
    <property type="match status" value="1"/>
</dbReference>
<reference evidence="5" key="3">
    <citation type="submission" date="2010-09" db="EMBL/GenBank/DDBJ databases">
        <title>Annotation of Gaeumannomyces graminis var. tritici R3-111a-1.</title>
        <authorList>
            <consortium name="The Broad Institute Genome Sequencing Platform"/>
            <person name="Ma L.-J."/>
            <person name="Dead R."/>
            <person name="Young S.K."/>
            <person name="Zeng Q."/>
            <person name="Gargeya S."/>
            <person name="Fitzgerald M."/>
            <person name="Haas B."/>
            <person name="Abouelleil A."/>
            <person name="Alvarado L."/>
            <person name="Arachchi H.M."/>
            <person name="Berlin A."/>
            <person name="Brown A."/>
            <person name="Chapman S.B."/>
            <person name="Chen Z."/>
            <person name="Dunbar C."/>
            <person name="Freedman E."/>
            <person name="Gearin G."/>
            <person name="Gellesch M."/>
            <person name="Goldberg J."/>
            <person name="Griggs A."/>
            <person name="Gujja S."/>
            <person name="Heiman D."/>
            <person name="Howarth C."/>
            <person name="Larson L."/>
            <person name="Lui A."/>
            <person name="MacDonald P.J.P."/>
            <person name="Mehta T."/>
            <person name="Montmayeur A."/>
            <person name="Murphy C."/>
            <person name="Neiman D."/>
            <person name="Pearson M."/>
            <person name="Priest M."/>
            <person name="Roberts A."/>
            <person name="Saif S."/>
            <person name="Shea T."/>
            <person name="Shenoy N."/>
            <person name="Sisk P."/>
            <person name="Stolte C."/>
            <person name="Sykes S."/>
            <person name="Yandava C."/>
            <person name="Wortman J."/>
            <person name="Nusbaum C."/>
            <person name="Birren B."/>
        </authorList>
    </citation>
    <scope>NUCLEOTIDE SEQUENCE</scope>
    <source>
        <strain evidence="5">R3-111a-1</strain>
    </source>
</reference>
<dbReference type="Pfam" id="PF14479">
    <property type="entry name" value="HeLo"/>
    <property type="match status" value="1"/>
</dbReference>
<evidence type="ECO:0000313" key="6">
    <source>
        <dbReference type="EnsemblFungi" id="EJT72935"/>
    </source>
</evidence>
<dbReference type="InterPro" id="IPR027417">
    <property type="entry name" value="P-loop_NTPase"/>
</dbReference>
<keyword evidence="1" id="KW-0677">Repeat</keyword>
<evidence type="ECO:0000313" key="5">
    <source>
        <dbReference type="EMBL" id="EJT72935.1"/>
    </source>
</evidence>
<organism evidence="5">
    <name type="scientific">Gaeumannomyces tritici (strain R3-111a-1)</name>
    <name type="common">Wheat and barley take-all root rot fungus</name>
    <name type="synonym">Gaeumannomyces graminis var. tritici</name>
    <dbReference type="NCBI Taxonomy" id="644352"/>
    <lineage>
        <taxon>Eukaryota</taxon>
        <taxon>Fungi</taxon>
        <taxon>Dikarya</taxon>
        <taxon>Ascomycota</taxon>
        <taxon>Pezizomycotina</taxon>
        <taxon>Sordariomycetes</taxon>
        <taxon>Sordariomycetidae</taxon>
        <taxon>Magnaporthales</taxon>
        <taxon>Magnaporthaceae</taxon>
        <taxon>Gaeumannomyces</taxon>
    </lineage>
</organism>
<sequence length="785" mass="87554">MEAAGFAIGVVGLAGLFKSCIDLLSLVSATRSLARDYEIVFAKFELEKACLLQWARQVRLLDRECYDRRLDDPATFAVVRQTLSSVQLLMTECSTLKERYGLRPADPSSFSFDPRFAPISKHPLERFADEFRSLKIRVGDRPAGVALPGRIKWALTDKAKFETLVHGISHFVSKLHELFPDCGPRDSSDGLKRIVTQDLGEIHDTRLLRWVCDAAAGRRDVVAEAVVERYEAVCRKEVLELLWFRSMDDRRDGVAPAHAATFRWALNAKRPDRQAEWDDLSAWMRAGSGVYWISGKAGSGKSTLMKYIFSSSETQRLLQAWAGDLDLTVGSFFFWALGTTDQQSQGGISRAVLYHFLDTEPALIPIVLPRLWKDMFEGHRSNPAPPSPPSAAELSSALESFQKHPLPKRKFCFLIDGLDEFSGNYLNGVPIIKRLTTNPHIKVLVSSRPIPVCAAGFENCPKLRLQDLTRPDITRYVEDTVGSHPYMLTLQSFATGEDANPRPIPAQLVDKASGVFLWVILACRSVLEGFAAYDHVDELLRRVDELPLELGELFQQMLQKVDARYHEEMAKILKICYQKIQVAELHSHFTEPTVYTLSLAILDGSRMDYKRAMPLKRLSLQQQRAMSASLEGRLRSRCGGLLEVRQARRCPRWPTSSRCLCRTTGSAHDRLAHSTVEFIHRSVYDFLERGGLGLPSLCISDPSFSANAAVSVMELQLASLGIAANGPDGLFLTLFDELVASASLFARLCGEESADAAAVVLPRLRRLQQVGCRALPLEDLLASGS</sequence>
<dbReference type="InterPro" id="IPR056693">
    <property type="entry name" value="DUF7791"/>
</dbReference>
<dbReference type="Pfam" id="PF25053">
    <property type="entry name" value="DUF7791"/>
    <property type="match status" value="1"/>
</dbReference>
<dbReference type="EMBL" id="GL385399">
    <property type="protein sequence ID" value="EJT72935.1"/>
    <property type="molecule type" value="Genomic_DNA"/>
</dbReference>
<dbReference type="AlphaFoldDB" id="J3P8F2"/>
<protein>
    <submittedName>
        <fullName evidence="5 6">Uncharacterized protein</fullName>
    </submittedName>
</protein>
<name>J3P8F2_GAET3</name>
<dbReference type="InterPro" id="IPR038305">
    <property type="entry name" value="HeLo_sf"/>
</dbReference>
<dbReference type="RefSeq" id="XP_009225909.1">
    <property type="nucleotide sequence ID" value="XM_009227645.1"/>
</dbReference>
<keyword evidence="7" id="KW-1185">Reference proteome</keyword>
<evidence type="ECO:0000313" key="7">
    <source>
        <dbReference type="Proteomes" id="UP000006039"/>
    </source>
</evidence>
<gene>
    <name evidence="6" type="primary">20350244</name>
    <name evidence="5" type="ORF">GGTG_09786</name>
</gene>
<dbReference type="eggNOG" id="ENOG502RTJ4">
    <property type="taxonomic scope" value="Eukaryota"/>
</dbReference>
<reference evidence="5" key="2">
    <citation type="submission" date="2010-07" db="EMBL/GenBank/DDBJ databases">
        <authorList>
            <consortium name="The Broad Institute Genome Sequencing Platform"/>
            <consortium name="Broad Institute Genome Sequencing Center for Infectious Disease"/>
            <person name="Ma L.-J."/>
            <person name="Dead R."/>
            <person name="Young S."/>
            <person name="Zeng Q."/>
            <person name="Koehrsen M."/>
            <person name="Alvarado L."/>
            <person name="Berlin A."/>
            <person name="Chapman S.B."/>
            <person name="Chen Z."/>
            <person name="Freedman E."/>
            <person name="Gellesch M."/>
            <person name="Goldberg J."/>
            <person name="Griggs A."/>
            <person name="Gujja S."/>
            <person name="Heilman E.R."/>
            <person name="Heiman D."/>
            <person name="Hepburn T."/>
            <person name="Howarth C."/>
            <person name="Jen D."/>
            <person name="Larson L."/>
            <person name="Mehta T."/>
            <person name="Neiman D."/>
            <person name="Pearson M."/>
            <person name="Roberts A."/>
            <person name="Saif S."/>
            <person name="Shea T."/>
            <person name="Shenoy N."/>
            <person name="Sisk P."/>
            <person name="Stolte C."/>
            <person name="Sykes S."/>
            <person name="Walk T."/>
            <person name="White J."/>
            <person name="Yandava C."/>
            <person name="Haas B."/>
            <person name="Nusbaum C."/>
            <person name="Birren B."/>
        </authorList>
    </citation>
    <scope>NUCLEOTIDE SEQUENCE</scope>
    <source>
        <strain evidence="5">R3-111a-1</strain>
    </source>
</reference>
<proteinExistence type="predicted"/>
<dbReference type="OrthoDB" id="443402at2759"/>
<accession>J3P8F2</accession>
<dbReference type="HOGENOM" id="CLU_002341_2_0_1"/>
<dbReference type="Pfam" id="PF24883">
    <property type="entry name" value="NPHP3_N"/>
    <property type="match status" value="1"/>
</dbReference>
<feature type="domain" description="Nephrocystin 3-like N-terminal" evidence="3">
    <location>
        <begin position="279"/>
        <end position="448"/>
    </location>
</feature>
<reference evidence="7" key="1">
    <citation type="submission" date="2010-07" db="EMBL/GenBank/DDBJ databases">
        <title>The genome sequence of Gaeumannomyces graminis var. tritici strain R3-111a-1.</title>
        <authorList>
            <consortium name="The Broad Institute Genome Sequencing Platform"/>
            <person name="Ma L.-J."/>
            <person name="Dead R."/>
            <person name="Young S."/>
            <person name="Zeng Q."/>
            <person name="Koehrsen M."/>
            <person name="Alvarado L."/>
            <person name="Berlin A."/>
            <person name="Chapman S.B."/>
            <person name="Chen Z."/>
            <person name="Freedman E."/>
            <person name="Gellesch M."/>
            <person name="Goldberg J."/>
            <person name="Griggs A."/>
            <person name="Gujja S."/>
            <person name="Heilman E.R."/>
            <person name="Heiman D."/>
            <person name="Hepburn T."/>
            <person name="Howarth C."/>
            <person name="Jen D."/>
            <person name="Larson L."/>
            <person name="Mehta T."/>
            <person name="Neiman D."/>
            <person name="Pearson M."/>
            <person name="Roberts A."/>
            <person name="Saif S."/>
            <person name="Shea T."/>
            <person name="Shenoy N."/>
            <person name="Sisk P."/>
            <person name="Stolte C."/>
            <person name="Sykes S."/>
            <person name="Walk T."/>
            <person name="White J."/>
            <person name="Yandava C."/>
            <person name="Haas B."/>
            <person name="Nusbaum C."/>
            <person name="Birren B."/>
        </authorList>
    </citation>
    <scope>NUCLEOTIDE SEQUENCE [LARGE SCALE GENOMIC DNA]</scope>
    <source>
        <strain evidence="7">R3-111a-1</strain>
    </source>
</reference>
<evidence type="ECO:0000259" key="3">
    <source>
        <dbReference type="Pfam" id="PF24883"/>
    </source>
</evidence>
<dbReference type="Gene3D" id="1.20.120.1020">
    <property type="entry name" value="Prion-inhibition and propagation, HeLo domain"/>
    <property type="match status" value="1"/>
</dbReference>
<dbReference type="PANTHER" id="PTHR10039:SF5">
    <property type="entry name" value="NACHT DOMAIN-CONTAINING PROTEIN"/>
    <property type="match status" value="1"/>
</dbReference>
<dbReference type="Proteomes" id="UP000006039">
    <property type="component" value="Unassembled WGS sequence"/>
</dbReference>
<evidence type="ECO:0000256" key="1">
    <source>
        <dbReference type="ARBA" id="ARBA00022737"/>
    </source>
</evidence>
<dbReference type="PANTHER" id="PTHR10039">
    <property type="entry name" value="AMELOGENIN"/>
    <property type="match status" value="1"/>
</dbReference>
<feature type="domain" description="DUF7791" evidence="4">
    <location>
        <begin position="561"/>
        <end position="689"/>
    </location>
</feature>
<reference evidence="6" key="5">
    <citation type="submission" date="2018-04" db="UniProtKB">
        <authorList>
            <consortium name="EnsemblFungi"/>
        </authorList>
    </citation>
    <scope>IDENTIFICATION</scope>
    <source>
        <strain evidence="6">R3-111a-1</strain>
    </source>
</reference>
<dbReference type="GeneID" id="20350244"/>
<reference evidence="6" key="4">
    <citation type="journal article" date="2015" name="G3 (Bethesda)">
        <title>Genome sequences of three phytopathogenic species of the Magnaporthaceae family of fungi.</title>
        <authorList>
            <person name="Okagaki L.H."/>
            <person name="Nunes C.C."/>
            <person name="Sailsbery J."/>
            <person name="Clay B."/>
            <person name="Brown D."/>
            <person name="John T."/>
            <person name="Oh Y."/>
            <person name="Young N."/>
            <person name="Fitzgerald M."/>
            <person name="Haas B.J."/>
            <person name="Zeng Q."/>
            <person name="Young S."/>
            <person name="Adiconis X."/>
            <person name="Fan L."/>
            <person name="Levin J.Z."/>
            <person name="Mitchell T.K."/>
            <person name="Okubara P.A."/>
            <person name="Farman M.L."/>
            <person name="Kohn L.M."/>
            <person name="Birren B."/>
            <person name="Ma L.-J."/>
            <person name="Dean R.A."/>
        </authorList>
    </citation>
    <scope>NUCLEOTIDE SEQUENCE</scope>
    <source>
        <strain evidence="6">R3-111a-1</strain>
    </source>
</reference>